<feature type="domain" description="DUF3857" evidence="2">
    <location>
        <begin position="71"/>
        <end position="220"/>
    </location>
</feature>
<sequence>MKKNLLIIAFLFIGIQINYAQKKELGNVTIEELKEKVHPKDSSAVAAVLFEKGKTYFEYNQNEGFVLITEVDVKVKIYKKEGYDWANKSVRFYVGGSAKENVSFSKSVTYNLNGEQIEKTKLKSEGEFSENINKFWSRKKITMPNVKEGSIIEYKYTIKSPYISTFPEWSFQQSIPVNSSEYETVIPEYYVYNVYRKGSLQPIERKNSSTKTVSTSDRNLVRSGAAIKYERSTDSFNYIEQQVVYKLENIPALKEEGFVNNIDNYKTSVYHELSQKRLPQAVAEFYSTTWEDVTKKIYENEDFGDQLNKENYFEEDLKNVVKDLENRDEKIAAVFNYVQNRMNWNKYYSYSCDEGVKKAYQDKTGNSAEINLMLIAMLRHIGLDANPVLVSTRSNGISIFPSRTAFNFVIASVTTDNGIVLLDATSKISSPNILPLYDLNWFGRMIRKDGTSELVDLMPKLVSDDVVNMLVSIDNQGQVSGKVREQYFDYAALNYRDRYLGLSKDSYLENLEKRHEGLEIADFELTNDKIINEPIIEKYSIKSNNLTEQIGDKIYFEPLLHFTQSENPFKQETRQYPIDFAFPFKDKYMVNITIPQGYQVESIPKSASFAMANNYGSFNMSISNTDTQIQVVVNFIINASIIPSEDYDTLKEFFKIVIDKQKEKIILKKI</sequence>
<evidence type="ECO:0008006" key="5">
    <source>
        <dbReference type="Google" id="ProtNLM"/>
    </source>
</evidence>
<protein>
    <recommendedName>
        <fullName evidence="5">Transglutaminase</fullName>
    </recommendedName>
</protein>
<dbReference type="SUPFAM" id="SSF54001">
    <property type="entry name" value="Cysteine proteinases"/>
    <property type="match status" value="1"/>
</dbReference>
<evidence type="ECO:0000259" key="1">
    <source>
        <dbReference type="Pfam" id="PF01841"/>
    </source>
</evidence>
<dbReference type="Proteomes" id="UP001500426">
    <property type="component" value="Unassembled WGS sequence"/>
</dbReference>
<dbReference type="InterPro" id="IPR002931">
    <property type="entry name" value="Transglutaminase-like"/>
</dbReference>
<feature type="domain" description="Transglutaminase-like" evidence="1">
    <location>
        <begin position="320"/>
        <end position="394"/>
    </location>
</feature>
<dbReference type="InterPro" id="IPR024618">
    <property type="entry name" value="DUF3857"/>
</dbReference>
<dbReference type="InterPro" id="IPR038765">
    <property type="entry name" value="Papain-like_cys_pep_sf"/>
</dbReference>
<evidence type="ECO:0000313" key="3">
    <source>
        <dbReference type="EMBL" id="GAA4043609.1"/>
    </source>
</evidence>
<comment type="caution">
    <text evidence="3">The sequence shown here is derived from an EMBL/GenBank/DDBJ whole genome shotgun (WGS) entry which is preliminary data.</text>
</comment>
<dbReference type="Gene3D" id="2.60.40.3140">
    <property type="match status" value="1"/>
</dbReference>
<reference evidence="4" key="1">
    <citation type="journal article" date="2019" name="Int. J. Syst. Evol. Microbiol.">
        <title>The Global Catalogue of Microorganisms (GCM) 10K type strain sequencing project: providing services to taxonomists for standard genome sequencing and annotation.</title>
        <authorList>
            <consortium name="The Broad Institute Genomics Platform"/>
            <consortium name="The Broad Institute Genome Sequencing Center for Infectious Disease"/>
            <person name="Wu L."/>
            <person name="Ma J."/>
        </authorList>
    </citation>
    <scope>NUCLEOTIDE SEQUENCE [LARGE SCALE GENOMIC DNA]</scope>
    <source>
        <strain evidence="4">JCM 17068</strain>
    </source>
</reference>
<keyword evidence="4" id="KW-1185">Reference proteome</keyword>
<gene>
    <name evidence="3" type="ORF">GCM10022388_05910</name>
</gene>
<dbReference type="Gene3D" id="2.60.120.1130">
    <property type="match status" value="1"/>
</dbReference>
<dbReference type="EMBL" id="BAABCS010000004">
    <property type="protein sequence ID" value="GAA4043609.1"/>
    <property type="molecule type" value="Genomic_DNA"/>
</dbReference>
<evidence type="ECO:0000313" key="4">
    <source>
        <dbReference type="Proteomes" id="UP001500426"/>
    </source>
</evidence>
<dbReference type="Pfam" id="PF01841">
    <property type="entry name" value="Transglut_core"/>
    <property type="match status" value="1"/>
</dbReference>
<name>A0ABP7UHT0_9FLAO</name>
<dbReference type="RefSeq" id="WP_345090453.1">
    <property type="nucleotide sequence ID" value="NZ_BAABCS010000004.1"/>
</dbReference>
<dbReference type="Gene3D" id="3.10.620.30">
    <property type="match status" value="1"/>
</dbReference>
<evidence type="ECO:0000259" key="2">
    <source>
        <dbReference type="Pfam" id="PF12969"/>
    </source>
</evidence>
<organism evidence="3 4">
    <name type="scientific">Flavobacterium chungnamense</name>
    <dbReference type="NCBI Taxonomy" id="706182"/>
    <lineage>
        <taxon>Bacteria</taxon>
        <taxon>Pseudomonadati</taxon>
        <taxon>Bacteroidota</taxon>
        <taxon>Flavobacteriia</taxon>
        <taxon>Flavobacteriales</taxon>
        <taxon>Flavobacteriaceae</taxon>
        <taxon>Flavobacterium</taxon>
    </lineage>
</organism>
<dbReference type="Pfam" id="PF12969">
    <property type="entry name" value="DUF3857"/>
    <property type="match status" value="1"/>
</dbReference>
<accession>A0ABP7UHT0</accession>
<proteinExistence type="predicted"/>